<dbReference type="InterPro" id="IPR011055">
    <property type="entry name" value="Dup_hybrid_motif"/>
</dbReference>
<dbReference type="InterPro" id="IPR001996">
    <property type="entry name" value="PTS_IIB_1"/>
</dbReference>
<evidence type="ECO:0000256" key="5">
    <source>
        <dbReference type="ARBA" id="ARBA00022679"/>
    </source>
</evidence>
<evidence type="ECO:0000256" key="4">
    <source>
        <dbReference type="ARBA" id="ARBA00022597"/>
    </source>
</evidence>
<dbReference type="EMBL" id="CP016808">
    <property type="protein sequence ID" value="ANY70185.1"/>
    <property type="molecule type" value="Genomic_DNA"/>
</dbReference>
<feature type="transmembrane region" description="Helical" evidence="13">
    <location>
        <begin position="385"/>
        <end position="405"/>
    </location>
</feature>
<dbReference type="GO" id="GO:0009401">
    <property type="term" value="P:phosphoenolpyruvate-dependent sugar phosphotransferase system"/>
    <property type="evidence" value="ECO:0007669"/>
    <property type="project" value="UniProtKB-KW"/>
</dbReference>
<dbReference type="FunFam" id="3.30.1360.60:FF:000001">
    <property type="entry name" value="PTS system glucose-specific IIBC component PtsG"/>
    <property type="match status" value="1"/>
</dbReference>
<evidence type="ECO:0000256" key="6">
    <source>
        <dbReference type="ARBA" id="ARBA00022683"/>
    </source>
</evidence>
<evidence type="ECO:0000256" key="12">
    <source>
        <dbReference type="SAM" id="MobiDB-lite"/>
    </source>
</evidence>
<dbReference type="PANTHER" id="PTHR30175">
    <property type="entry name" value="PHOSPHOTRANSFERASE SYSTEM TRANSPORT PROTEIN"/>
    <property type="match status" value="1"/>
</dbReference>
<keyword evidence="8" id="KW-0418">Kinase</keyword>
<organism evidence="17">
    <name type="scientific">Paenibacillus sp. BIHB 4019</name>
    <dbReference type="NCBI Taxonomy" id="1870819"/>
    <lineage>
        <taxon>Bacteria</taxon>
        <taxon>Bacillati</taxon>
        <taxon>Bacillota</taxon>
        <taxon>Bacilli</taxon>
        <taxon>Bacillales</taxon>
        <taxon>Paenibacillaceae</taxon>
        <taxon>Paenibacillus</taxon>
    </lineage>
</organism>
<dbReference type="PROSITE" id="PS51098">
    <property type="entry name" value="PTS_EIIB_TYPE_1"/>
    <property type="match status" value="1"/>
</dbReference>
<feature type="transmembrane region" description="Helical" evidence="13">
    <location>
        <begin position="198"/>
        <end position="225"/>
    </location>
</feature>
<evidence type="ECO:0000256" key="11">
    <source>
        <dbReference type="PROSITE-ProRule" id="PRU00421"/>
    </source>
</evidence>
<dbReference type="InterPro" id="IPR001127">
    <property type="entry name" value="PTS_EIIA_1_perm"/>
</dbReference>
<feature type="transmembrane region" description="Helical" evidence="13">
    <location>
        <begin position="425"/>
        <end position="446"/>
    </location>
</feature>
<dbReference type="NCBIfam" id="TIGR01995">
    <property type="entry name" value="PTS-II-ABC-beta"/>
    <property type="match status" value="1"/>
</dbReference>
<dbReference type="RefSeq" id="WP_099521115.1">
    <property type="nucleotide sequence ID" value="NZ_CP016808.1"/>
</dbReference>
<dbReference type="InterPro" id="IPR050558">
    <property type="entry name" value="PTS_Sugar-Specific_Components"/>
</dbReference>
<dbReference type="InterPro" id="IPR018113">
    <property type="entry name" value="PTrfase_EIIB_Cys"/>
</dbReference>
<keyword evidence="10 13" id="KW-0472">Membrane</keyword>
<evidence type="ECO:0000256" key="7">
    <source>
        <dbReference type="ARBA" id="ARBA00022692"/>
    </source>
</evidence>
<keyword evidence="2" id="KW-0813">Transport</keyword>
<keyword evidence="7 13" id="KW-0812">Transmembrane</keyword>
<dbReference type="Pfam" id="PF00367">
    <property type="entry name" value="PTS_EIIB"/>
    <property type="match status" value="1"/>
</dbReference>
<proteinExistence type="predicted"/>
<evidence type="ECO:0000259" key="16">
    <source>
        <dbReference type="PROSITE" id="PS51103"/>
    </source>
</evidence>
<evidence type="ECO:0000256" key="9">
    <source>
        <dbReference type="ARBA" id="ARBA00022989"/>
    </source>
</evidence>
<dbReference type="Pfam" id="PF00358">
    <property type="entry name" value="PTS_EIIA_1"/>
    <property type="match status" value="1"/>
</dbReference>
<evidence type="ECO:0000256" key="2">
    <source>
        <dbReference type="ARBA" id="ARBA00022448"/>
    </source>
</evidence>
<evidence type="ECO:0000259" key="14">
    <source>
        <dbReference type="PROSITE" id="PS51093"/>
    </source>
</evidence>
<evidence type="ECO:0000256" key="3">
    <source>
        <dbReference type="ARBA" id="ARBA00022475"/>
    </source>
</evidence>
<evidence type="ECO:0000313" key="17">
    <source>
        <dbReference type="EMBL" id="ANY70185.1"/>
    </source>
</evidence>
<dbReference type="Gene3D" id="3.30.1360.60">
    <property type="entry name" value="Glucose permease domain IIB"/>
    <property type="match status" value="1"/>
</dbReference>
<dbReference type="FunFam" id="2.70.70.10:FF:000001">
    <property type="entry name" value="PTS system glucose-specific IIA component"/>
    <property type="match status" value="1"/>
</dbReference>
<dbReference type="GO" id="GO:0016301">
    <property type="term" value="F:kinase activity"/>
    <property type="evidence" value="ECO:0007669"/>
    <property type="project" value="UniProtKB-KW"/>
</dbReference>
<sequence>MNYKETAKSILDKVGGESNISSVIHCSTRLRMTLKTPAKAQTEAIKQLDGVLDVVNSSGQYQIIIGNDVGYVYRELAQMTNIDAESGSVKREKGFKAGFNLFAGTISGIIQPVIPAIAAAGMLKALLVLVTSLGWLAKENQVYVILSIVGDAAFYFLPILLAFTSAQKFKVNPYVAVSIAGVLLHPNLTALFNSKVPIAFLGMPIPVVQYASTVIPIILIVWFMSYIERFADKVSPGPVKIFLKPLIVLLIVVPVGLIVIGPLGTYVGNGLSTGVYWIQDRAGWLTVALMAIILPFIVMFGMHKVFYPVVFTSLASPGYDTLLLVAMLSYNIAQGSGALAVAFKTKDAKLKSLAISAGISGLFGITEPALYGVHLRLKKTMIGCMIGAGIAGAYSGIVQLKAYAAVGPGLASLPMYISSDSSANIINAIVTLIISAVITFLAVYFIGFQDTAQPAAAGNGTVVPPASSTTLTQQAGASEQAKQAPQTVKSNAKSYIYSPLEGTSVALRNIKDEAFSKELMGKGMAVRPSAGRVVAPFDGTLETLTRSKHALGLKSASGVELLIHIGLDTVKLKGQHFTAHAAVGDVIKQGQLLVEFDLEAIKQAGYDTTTPVIVTNTADYLEIVTQDENSPAGPDTRLVTVI</sequence>
<dbReference type="PROSITE" id="PS51103">
    <property type="entry name" value="PTS_EIIC_TYPE_1"/>
    <property type="match status" value="1"/>
</dbReference>
<dbReference type="NCBIfam" id="TIGR00830">
    <property type="entry name" value="PTBA"/>
    <property type="match status" value="1"/>
</dbReference>
<dbReference type="SUPFAM" id="SSF51261">
    <property type="entry name" value="Duplicated hybrid motif"/>
    <property type="match status" value="1"/>
</dbReference>
<feature type="transmembrane region" description="Helical" evidence="13">
    <location>
        <begin position="309"/>
        <end position="333"/>
    </location>
</feature>
<reference evidence="17" key="1">
    <citation type="submission" date="2016-08" db="EMBL/GenBank/DDBJ databases">
        <title>Complete Genome Seqeunce of Paenibacillus sp. BIHB 4019 from tea rhizoplane.</title>
        <authorList>
            <person name="Thakur R."/>
            <person name="Swarnkar M.K."/>
            <person name="Gulati A."/>
        </authorList>
    </citation>
    <scope>NUCLEOTIDE SEQUENCE [LARGE SCALE GENOMIC DNA]</scope>
    <source>
        <strain evidence="17">BIHB4019</strain>
    </source>
</reference>
<protein>
    <submittedName>
        <fullName evidence="17">PTS beta-glucoside transporter subunit EIIBCA</fullName>
    </submittedName>
</protein>
<accession>A0A1B2DR60</accession>
<dbReference type="InterPro" id="IPR036878">
    <property type="entry name" value="Glu_permease_IIB"/>
</dbReference>
<feature type="region of interest" description="Disordered" evidence="12">
    <location>
        <begin position="467"/>
        <end position="486"/>
    </location>
</feature>
<keyword evidence="3" id="KW-1003">Cell membrane</keyword>
<feature type="transmembrane region" description="Helical" evidence="13">
    <location>
        <begin position="282"/>
        <end position="302"/>
    </location>
</feature>
<feature type="active site" description="Phosphocysteine intermediate; for EIIB activity" evidence="11">
    <location>
        <position position="26"/>
    </location>
</feature>
<keyword evidence="9 13" id="KW-1133">Transmembrane helix</keyword>
<dbReference type="AlphaFoldDB" id="A0A1B2DR60"/>
<dbReference type="InterPro" id="IPR013013">
    <property type="entry name" value="PTS_EIIC_1"/>
</dbReference>
<dbReference type="Gene3D" id="2.70.70.10">
    <property type="entry name" value="Glucose Permease (Domain IIA)"/>
    <property type="match status" value="1"/>
</dbReference>
<dbReference type="PROSITE" id="PS00371">
    <property type="entry name" value="PTS_EIIA_TYPE_1_HIS"/>
    <property type="match status" value="1"/>
</dbReference>
<dbReference type="InterPro" id="IPR003352">
    <property type="entry name" value="PTS_EIIC"/>
</dbReference>
<evidence type="ECO:0000256" key="8">
    <source>
        <dbReference type="ARBA" id="ARBA00022777"/>
    </source>
</evidence>
<dbReference type="GO" id="GO:0015771">
    <property type="term" value="P:trehalose transport"/>
    <property type="evidence" value="ECO:0007669"/>
    <property type="project" value="TreeGrafter"/>
</dbReference>
<dbReference type="Pfam" id="PF02378">
    <property type="entry name" value="PTS_EIIC"/>
    <property type="match status" value="1"/>
</dbReference>
<keyword evidence="6" id="KW-0598">Phosphotransferase system</keyword>
<name>A0A1B2DR60_9BACL</name>
<feature type="domain" description="PTS EIIA type-1" evidence="14">
    <location>
        <begin position="512"/>
        <end position="616"/>
    </location>
</feature>
<feature type="domain" description="PTS EIIB type-1" evidence="15">
    <location>
        <begin position="4"/>
        <end position="86"/>
    </location>
</feature>
<feature type="transmembrane region" description="Helical" evidence="13">
    <location>
        <begin position="174"/>
        <end position="192"/>
    </location>
</feature>
<feature type="domain" description="PTS EIIC type-1" evidence="16">
    <location>
        <begin position="104"/>
        <end position="458"/>
    </location>
</feature>
<evidence type="ECO:0000256" key="13">
    <source>
        <dbReference type="SAM" id="Phobius"/>
    </source>
</evidence>
<dbReference type="PROSITE" id="PS51093">
    <property type="entry name" value="PTS_EIIA_TYPE_1"/>
    <property type="match status" value="1"/>
</dbReference>
<feature type="transmembrane region" description="Helical" evidence="13">
    <location>
        <begin position="142"/>
        <end position="162"/>
    </location>
</feature>
<dbReference type="GO" id="GO:0005886">
    <property type="term" value="C:plasma membrane"/>
    <property type="evidence" value="ECO:0007669"/>
    <property type="project" value="UniProtKB-SubCell"/>
</dbReference>
<evidence type="ECO:0000256" key="1">
    <source>
        <dbReference type="ARBA" id="ARBA00004651"/>
    </source>
</evidence>
<dbReference type="InterPro" id="IPR011297">
    <property type="entry name" value="PTS_IIABC_b_glu"/>
</dbReference>
<dbReference type="CDD" id="cd00212">
    <property type="entry name" value="PTS_IIB_glc"/>
    <property type="match status" value="1"/>
</dbReference>
<comment type="subcellular location">
    <subcellularLocation>
        <location evidence="1">Cell membrane</location>
        <topology evidence="1">Multi-pass membrane protein</topology>
    </subcellularLocation>
</comment>
<feature type="transmembrane region" description="Helical" evidence="13">
    <location>
        <begin position="246"/>
        <end position="267"/>
    </location>
</feature>
<gene>
    <name evidence="17" type="ORF">BBD42_29535</name>
</gene>
<keyword evidence="4" id="KW-0762">Sugar transport</keyword>
<keyword evidence="5" id="KW-0808">Transferase</keyword>
<dbReference type="GO" id="GO:0008982">
    <property type="term" value="F:protein-N(PI)-phosphohistidine-sugar phosphotransferase activity"/>
    <property type="evidence" value="ECO:0007669"/>
    <property type="project" value="InterPro"/>
</dbReference>
<evidence type="ECO:0000259" key="15">
    <source>
        <dbReference type="PROSITE" id="PS51098"/>
    </source>
</evidence>
<dbReference type="GO" id="GO:0090589">
    <property type="term" value="F:protein-phosphocysteine-trehalose phosphotransferase system transporter activity"/>
    <property type="evidence" value="ECO:0007669"/>
    <property type="project" value="TreeGrafter"/>
</dbReference>
<feature type="transmembrane region" description="Helical" evidence="13">
    <location>
        <begin position="353"/>
        <end position="373"/>
    </location>
</feature>
<dbReference type="SUPFAM" id="SSF55604">
    <property type="entry name" value="Glucose permease domain IIB"/>
    <property type="match status" value="1"/>
</dbReference>
<evidence type="ECO:0000256" key="10">
    <source>
        <dbReference type="ARBA" id="ARBA00023136"/>
    </source>
</evidence>
<dbReference type="PANTHER" id="PTHR30175:SF1">
    <property type="entry name" value="PTS SYSTEM ARBUTIN-, CELLOBIOSE-, AND SALICIN-SPECIFIC EIIBC COMPONENT-RELATED"/>
    <property type="match status" value="1"/>
</dbReference>